<dbReference type="Proteomes" id="UP000262712">
    <property type="component" value="Chromosome"/>
</dbReference>
<keyword evidence="2 7" id="KW-0812">Transmembrane</keyword>
<dbReference type="PROSITE" id="PS50929">
    <property type="entry name" value="ABC_TM1F"/>
    <property type="match status" value="1"/>
</dbReference>
<evidence type="ECO:0000313" key="11">
    <source>
        <dbReference type="EMBL" id="PHO18653.1"/>
    </source>
</evidence>
<accession>A0A2G1DJG2</accession>
<evidence type="ECO:0000256" key="1">
    <source>
        <dbReference type="ARBA" id="ARBA00004651"/>
    </source>
</evidence>
<dbReference type="CDD" id="cd18552">
    <property type="entry name" value="ABC_6TM_MsbA_like"/>
    <property type="match status" value="1"/>
</dbReference>
<dbReference type="GO" id="GO:0005524">
    <property type="term" value="F:ATP binding"/>
    <property type="evidence" value="ECO:0007669"/>
    <property type="project" value="UniProtKB-KW"/>
</dbReference>
<keyword evidence="10" id="KW-0378">Hydrolase</keyword>
<dbReference type="KEGG" id="amol:AMOL_1850"/>
<dbReference type="PROSITE" id="PS00211">
    <property type="entry name" value="ABC_TRANSPORTER_1"/>
    <property type="match status" value="1"/>
</dbReference>
<dbReference type="Pfam" id="PF00005">
    <property type="entry name" value="ABC_tran"/>
    <property type="match status" value="1"/>
</dbReference>
<dbReference type="PROSITE" id="PS50893">
    <property type="entry name" value="ABC_TRANSPORTER_2"/>
    <property type="match status" value="1"/>
</dbReference>
<feature type="domain" description="ABC transmembrane type-1" evidence="9">
    <location>
        <begin position="22"/>
        <end position="302"/>
    </location>
</feature>
<dbReference type="GO" id="GO:0015421">
    <property type="term" value="F:ABC-type oligopeptide transporter activity"/>
    <property type="evidence" value="ECO:0007669"/>
    <property type="project" value="TreeGrafter"/>
</dbReference>
<reference evidence="11 12" key="1">
    <citation type="submission" date="2017-09" db="EMBL/GenBank/DDBJ databases">
        <title>Arcobacter canalis sp. nov., a new species isolated from a water canal contaminated with urban sewage.</title>
        <authorList>
            <person name="Perez-Cataluna A."/>
            <person name="Salas-Masso N."/>
            <person name="Figueras M.J."/>
        </authorList>
    </citation>
    <scope>NUCLEOTIDE SEQUENCE [LARGE SCALE GENOMIC DNA]</scope>
    <source>
        <strain evidence="11 12">F98-3</strain>
    </source>
</reference>
<reference evidence="10 13" key="2">
    <citation type="submission" date="2018-08" db="EMBL/GenBank/DDBJ databases">
        <title>Complete genome of the Arcobacter molluscorum type strain LMG 25693.</title>
        <authorList>
            <person name="Miller W.G."/>
            <person name="Yee E."/>
            <person name="Bono J.L."/>
        </authorList>
    </citation>
    <scope>NUCLEOTIDE SEQUENCE [LARGE SCALE GENOMIC DNA]</scope>
    <source>
        <strain evidence="10 13">CECT 7696</strain>
    </source>
</reference>
<dbReference type="EMBL" id="CP032098">
    <property type="protein sequence ID" value="AXX92813.1"/>
    <property type="molecule type" value="Genomic_DNA"/>
</dbReference>
<dbReference type="InterPro" id="IPR003439">
    <property type="entry name" value="ABC_transporter-like_ATP-bd"/>
</dbReference>
<dbReference type="RefSeq" id="WP_099341711.1">
    <property type="nucleotide sequence ID" value="NZ_CP032098.1"/>
</dbReference>
<gene>
    <name evidence="10" type="primary">msbA</name>
    <name evidence="10" type="ORF">AMOL_1850</name>
    <name evidence="11" type="ORF">CPU12_03560</name>
</gene>
<dbReference type="InterPro" id="IPR039421">
    <property type="entry name" value="Type_1_exporter"/>
</dbReference>
<evidence type="ECO:0000313" key="13">
    <source>
        <dbReference type="Proteomes" id="UP000262712"/>
    </source>
</evidence>
<evidence type="ECO:0000256" key="6">
    <source>
        <dbReference type="ARBA" id="ARBA00023136"/>
    </source>
</evidence>
<evidence type="ECO:0000313" key="12">
    <source>
        <dbReference type="Proteomes" id="UP000221222"/>
    </source>
</evidence>
<evidence type="ECO:0000259" key="8">
    <source>
        <dbReference type="PROSITE" id="PS50893"/>
    </source>
</evidence>
<dbReference type="PANTHER" id="PTHR43394:SF1">
    <property type="entry name" value="ATP-BINDING CASSETTE SUB-FAMILY B MEMBER 10, MITOCHONDRIAL"/>
    <property type="match status" value="1"/>
</dbReference>
<dbReference type="Gene3D" id="3.40.50.300">
    <property type="entry name" value="P-loop containing nucleotide triphosphate hydrolases"/>
    <property type="match status" value="1"/>
</dbReference>
<dbReference type="FunFam" id="3.40.50.300:FF:000218">
    <property type="entry name" value="Multidrug ABC transporter ATP-binding protein"/>
    <property type="match status" value="1"/>
</dbReference>
<dbReference type="GO" id="GO:0005886">
    <property type="term" value="C:plasma membrane"/>
    <property type="evidence" value="ECO:0007669"/>
    <property type="project" value="UniProtKB-SubCell"/>
</dbReference>
<evidence type="ECO:0000256" key="5">
    <source>
        <dbReference type="ARBA" id="ARBA00022989"/>
    </source>
</evidence>
<feature type="transmembrane region" description="Helical" evidence="7">
    <location>
        <begin position="269"/>
        <end position="290"/>
    </location>
</feature>
<evidence type="ECO:0000256" key="4">
    <source>
        <dbReference type="ARBA" id="ARBA00022840"/>
    </source>
</evidence>
<proteinExistence type="predicted"/>
<dbReference type="Proteomes" id="UP000221222">
    <property type="component" value="Unassembled WGS sequence"/>
</dbReference>
<dbReference type="InterPro" id="IPR036640">
    <property type="entry name" value="ABC1_TM_sf"/>
</dbReference>
<dbReference type="EMBL" id="NXFY01000004">
    <property type="protein sequence ID" value="PHO18653.1"/>
    <property type="molecule type" value="Genomic_DNA"/>
</dbReference>
<keyword evidence="4 10" id="KW-0067">ATP-binding</keyword>
<dbReference type="AlphaFoldDB" id="A0A2G1DJG2"/>
<evidence type="ECO:0000256" key="2">
    <source>
        <dbReference type="ARBA" id="ARBA00022692"/>
    </source>
</evidence>
<comment type="subcellular location">
    <subcellularLocation>
        <location evidence="1">Cell membrane</location>
        <topology evidence="1">Multi-pass membrane protein</topology>
    </subcellularLocation>
</comment>
<dbReference type="SUPFAM" id="SSF90123">
    <property type="entry name" value="ABC transporter transmembrane region"/>
    <property type="match status" value="1"/>
</dbReference>
<dbReference type="InterPro" id="IPR003593">
    <property type="entry name" value="AAA+_ATPase"/>
</dbReference>
<dbReference type="InterPro" id="IPR027417">
    <property type="entry name" value="P-loop_NTPase"/>
</dbReference>
<evidence type="ECO:0000313" key="10">
    <source>
        <dbReference type="EMBL" id="AXX92813.1"/>
    </source>
</evidence>
<dbReference type="Pfam" id="PF00664">
    <property type="entry name" value="ABC_membrane"/>
    <property type="match status" value="1"/>
</dbReference>
<feature type="transmembrane region" description="Helical" evidence="7">
    <location>
        <begin position="242"/>
        <end position="263"/>
    </location>
</feature>
<dbReference type="PANTHER" id="PTHR43394">
    <property type="entry name" value="ATP-DEPENDENT PERMEASE MDL1, MITOCHONDRIAL"/>
    <property type="match status" value="1"/>
</dbReference>
<dbReference type="GO" id="GO:0016887">
    <property type="term" value="F:ATP hydrolysis activity"/>
    <property type="evidence" value="ECO:0007669"/>
    <property type="project" value="InterPro"/>
</dbReference>
<dbReference type="Gene3D" id="1.20.1560.10">
    <property type="entry name" value="ABC transporter type 1, transmembrane domain"/>
    <property type="match status" value="1"/>
</dbReference>
<feature type="domain" description="ABC transporter" evidence="8">
    <location>
        <begin position="334"/>
        <end position="566"/>
    </location>
</feature>
<evidence type="ECO:0000256" key="7">
    <source>
        <dbReference type="SAM" id="Phobius"/>
    </source>
</evidence>
<keyword evidence="12" id="KW-1185">Reference proteome</keyword>
<name>A0A2G1DJG2_9BACT</name>
<organism evidence="11 12">
    <name type="scientific">Malaciobacter molluscorum LMG 25693</name>
    <dbReference type="NCBI Taxonomy" id="870501"/>
    <lineage>
        <taxon>Bacteria</taxon>
        <taxon>Pseudomonadati</taxon>
        <taxon>Campylobacterota</taxon>
        <taxon>Epsilonproteobacteria</taxon>
        <taxon>Campylobacterales</taxon>
        <taxon>Arcobacteraceae</taxon>
        <taxon>Malaciobacter</taxon>
    </lineage>
</organism>
<dbReference type="SMART" id="SM00382">
    <property type="entry name" value="AAA"/>
    <property type="match status" value="1"/>
</dbReference>
<dbReference type="SUPFAM" id="SSF52540">
    <property type="entry name" value="P-loop containing nucleoside triphosphate hydrolases"/>
    <property type="match status" value="1"/>
</dbReference>
<evidence type="ECO:0000259" key="9">
    <source>
        <dbReference type="PROSITE" id="PS50929"/>
    </source>
</evidence>
<sequence length="569" mass="63849">MKEFFKQYVPYYKDYKLKFFYAFIGMALAAGGTAGSAYVVKPLLDEIFIAKNLTMLYTIPALVIGLYFAKGFGKYVQSYYISYIGQDIIRKVRDNLLRHTLTLDMEFFQKKHGGELISRITNDINKIQSAVSSQIAEFSKEALTVFALIFVTIYQSAELAFYGLVIMPLAIIPLSKLAKKMKKLSYASQESISDITTHLNEIFNNIEIIKANSTEKIEIDKFVKHNKNFFNISIKTVKTNELVSPVMETLGAFAIAIVIVLGGTKVINGALTVGEFFSFMTALFMLYTPIKKISSLYNKMQSALAANDRINSLLNVKSSIPSGHLIIDEEINEITFKDVSLKYDEVPALNNISLKVKKGETLALVGDSGGGKSSLVNLIIRFYETNEGSITFNDDNIKDINIESLRNSVSIVTQRVYIFNDTICENIAYGQEIDEEKIIKVLKQAHAYNFVSEMENGIHTKLDEFGTNLSGGQRQRIAIARALYKNPQILILDEATSALDNESESIISEVIDEISKDKITFIIAHRLSTVKHATNIAVFKKGEIVCIGNEKQLKKDCDEYKRLHNLANI</sequence>
<feature type="transmembrane region" description="Helical" evidence="7">
    <location>
        <begin position="52"/>
        <end position="69"/>
    </location>
</feature>
<keyword evidence="6 7" id="KW-0472">Membrane</keyword>
<evidence type="ECO:0000256" key="3">
    <source>
        <dbReference type="ARBA" id="ARBA00022741"/>
    </source>
</evidence>
<protein>
    <submittedName>
        <fullName evidence="11">ABC transporter permease</fullName>
    </submittedName>
    <submittedName>
        <fullName evidence="10">Lipid A export ATP-binding/permease protein</fullName>
        <ecNumber evidence="10">3.6.3.39</ecNumber>
    </submittedName>
</protein>
<dbReference type="InterPro" id="IPR017871">
    <property type="entry name" value="ABC_transporter-like_CS"/>
</dbReference>
<keyword evidence="5 7" id="KW-1133">Transmembrane helix</keyword>
<keyword evidence="3" id="KW-0547">Nucleotide-binding</keyword>
<dbReference type="InterPro" id="IPR011527">
    <property type="entry name" value="ABC1_TM_dom"/>
</dbReference>
<dbReference type="EC" id="3.6.3.39" evidence="10"/>
<feature type="transmembrane region" description="Helical" evidence="7">
    <location>
        <begin position="20"/>
        <end position="40"/>
    </location>
</feature>
<feature type="transmembrane region" description="Helical" evidence="7">
    <location>
        <begin position="145"/>
        <end position="174"/>
    </location>
</feature>